<keyword evidence="3" id="KW-1185">Reference proteome</keyword>
<name>A0ABW7HF83_9BURK</name>
<evidence type="ECO:0000259" key="1">
    <source>
        <dbReference type="Pfam" id="PF00248"/>
    </source>
</evidence>
<evidence type="ECO:0000313" key="3">
    <source>
        <dbReference type="Proteomes" id="UP001606134"/>
    </source>
</evidence>
<comment type="caution">
    <text evidence="2">The sequence shown here is derived from an EMBL/GenBank/DDBJ whole genome shotgun (WGS) entry which is preliminary data.</text>
</comment>
<dbReference type="Proteomes" id="UP001606134">
    <property type="component" value="Unassembled WGS sequence"/>
</dbReference>
<dbReference type="InterPro" id="IPR020471">
    <property type="entry name" value="AKR"/>
</dbReference>
<organism evidence="2 3">
    <name type="scientific">Pelomonas candidula</name>
    <dbReference type="NCBI Taxonomy" id="3299025"/>
    <lineage>
        <taxon>Bacteria</taxon>
        <taxon>Pseudomonadati</taxon>
        <taxon>Pseudomonadota</taxon>
        <taxon>Betaproteobacteria</taxon>
        <taxon>Burkholderiales</taxon>
        <taxon>Sphaerotilaceae</taxon>
        <taxon>Roseateles</taxon>
    </lineage>
</organism>
<feature type="domain" description="NADP-dependent oxidoreductase" evidence="1">
    <location>
        <begin position="22"/>
        <end position="317"/>
    </location>
</feature>
<gene>
    <name evidence="2" type="ORF">ACG04R_17570</name>
</gene>
<dbReference type="Gene3D" id="3.20.20.100">
    <property type="entry name" value="NADP-dependent oxidoreductase domain"/>
    <property type="match status" value="1"/>
</dbReference>
<evidence type="ECO:0000313" key="2">
    <source>
        <dbReference type="EMBL" id="MFG6488500.1"/>
    </source>
</evidence>
<dbReference type="Pfam" id="PF00248">
    <property type="entry name" value="Aldo_ket_red"/>
    <property type="match status" value="1"/>
</dbReference>
<sequence length="343" mass="36674">MHRAPSLLSRPLPSADLRLTTLGFGAAALAGLYDAVDADVAAATLQAAWDAGVRFIDTAPFYGYTLSERRVGDFLAGRPRDSFVLSTKVGRLMQPDPDVRPGSDGWAAPLPFRPVYDYSHDGVMRSFESSLQRLGLSRIDILLVHDIGRMTHGDRHEHHWRALTDGGGLKALESLRSQGLVNAIGLGVNEWQVAQDALAVAPLDCVLLAGRYTLLEQGSLGFMDRCAQEGVRVLVGGPFNSGLLAGQARYNYGDVPADVMSRAQALGAVAAEFDVPLQAAALQFPLAHPAVASVLAGMRSPAQVTANVAWLSHPIPRPFWLTLRERGLIDAAAPLPSKGTKEG</sequence>
<protein>
    <submittedName>
        <fullName evidence="2">Aldo/keto reductase</fullName>
    </submittedName>
</protein>
<dbReference type="PANTHER" id="PTHR42686">
    <property type="entry name" value="GH17980P-RELATED"/>
    <property type="match status" value="1"/>
</dbReference>
<dbReference type="EMBL" id="JBIGIC010000008">
    <property type="protein sequence ID" value="MFG6488500.1"/>
    <property type="molecule type" value="Genomic_DNA"/>
</dbReference>
<reference evidence="2 3" key="1">
    <citation type="submission" date="2024-08" db="EMBL/GenBank/DDBJ databases">
        <authorList>
            <person name="Lu H."/>
        </authorList>
    </citation>
    <scope>NUCLEOTIDE SEQUENCE [LARGE SCALE GENOMIC DNA]</scope>
    <source>
        <strain evidence="2 3">BYS78W</strain>
    </source>
</reference>
<dbReference type="PANTHER" id="PTHR42686:SF1">
    <property type="entry name" value="GH17980P-RELATED"/>
    <property type="match status" value="1"/>
</dbReference>
<dbReference type="InterPro" id="IPR023210">
    <property type="entry name" value="NADP_OxRdtase_dom"/>
</dbReference>
<accession>A0ABW7HF83</accession>
<dbReference type="SUPFAM" id="SSF51430">
    <property type="entry name" value="NAD(P)-linked oxidoreductase"/>
    <property type="match status" value="1"/>
</dbReference>
<dbReference type="InterPro" id="IPR036812">
    <property type="entry name" value="NAD(P)_OxRdtase_dom_sf"/>
</dbReference>
<dbReference type="RefSeq" id="WP_394413515.1">
    <property type="nucleotide sequence ID" value="NZ_JBIGIC010000008.1"/>
</dbReference>
<proteinExistence type="predicted"/>